<evidence type="ECO:0000313" key="1">
    <source>
        <dbReference type="EMBL" id="HJF34179.1"/>
    </source>
</evidence>
<reference evidence="1" key="2">
    <citation type="submission" date="2021-09" db="EMBL/GenBank/DDBJ databases">
        <authorList>
            <person name="Gilroy R."/>
        </authorList>
    </citation>
    <scope>NUCLEOTIDE SEQUENCE</scope>
    <source>
        <strain evidence="1">CHK171-7178</strain>
    </source>
</reference>
<comment type="caution">
    <text evidence="1">The sequence shown here is derived from an EMBL/GenBank/DDBJ whole genome shotgun (WGS) entry which is preliminary data.</text>
</comment>
<dbReference type="EMBL" id="DYWT01000310">
    <property type="protein sequence ID" value="HJF34179.1"/>
    <property type="molecule type" value="Genomic_DNA"/>
</dbReference>
<proteinExistence type="predicted"/>
<protein>
    <submittedName>
        <fullName evidence="1">Uncharacterized protein</fullName>
    </submittedName>
</protein>
<reference evidence="1" key="1">
    <citation type="journal article" date="2021" name="PeerJ">
        <title>Extensive microbial diversity within the chicken gut microbiome revealed by metagenomics and culture.</title>
        <authorList>
            <person name="Gilroy R."/>
            <person name="Ravi A."/>
            <person name="Getino M."/>
            <person name="Pursley I."/>
            <person name="Horton D.L."/>
            <person name="Alikhan N.F."/>
            <person name="Baker D."/>
            <person name="Gharbi K."/>
            <person name="Hall N."/>
            <person name="Watson M."/>
            <person name="Adriaenssens E.M."/>
            <person name="Foster-Nyarko E."/>
            <person name="Jarju S."/>
            <person name="Secka A."/>
            <person name="Antonio M."/>
            <person name="Oren A."/>
            <person name="Chaudhuri R.R."/>
            <person name="La Ragione R."/>
            <person name="Hildebrand F."/>
            <person name="Pallen M.J."/>
        </authorList>
    </citation>
    <scope>NUCLEOTIDE SEQUENCE</scope>
    <source>
        <strain evidence="1">CHK171-7178</strain>
    </source>
</reference>
<dbReference type="AlphaFoldDB" id="A0A921G2Y7"/>
<gene>
    <name evidence="1" type="ORF">K8V56_20650</name>
</gene>
<sequence>MTSLQLQEALKGRIEQVVSGMPLSSQEGVMKNIQVFKQHLPRKTKSTSRNPESTFYPCVIVYMDEGENGKVKVLLIVATHDDETDNQGYQDVMNIVEKIMQDLGRNPQIDKSYEMQDEPKWFYNEQDNYPYYFAWIETIFEIPRSLREDVEAMI</sequence>
<dbReference type="Proteomes" id="UP000698173">
    <property type="component" value="Unassembled WGS sequence"/>
</dbReference>
<evidence type="ECO:0000313" key="2">
    <source>
        <dbReference type="Proteomes" id="UP000698173"/>
    </source>
</evidence>
<organism evidence="1 2">
    <name type="scientific">Sporosarcina psychrophila</name>
    <name type="common">Bacillus psychrophilus</name>
    <dbReference type="NCBI Taxonomy" id="1476"/>
    <lineage>
        <taxon>Bacteria</taxon>
        <taxon>Bacillati</taxon>
        <taxon>Bacillota</taxon>
        <taxon>Bacilli</taxon>
        <taxon>Bacillales</taxon>
        <taxon>Caryophanaceae</taxon>
        <taxon>Sporosarcina</taxon>
    </lineage>
</organism>
<accession>A0A921G2Y7</accession>
<name>A0A921G2Y7_SPOPS</name>